<reference evidence="1 2" key="1">
    <citation type="journal article" date="2018" name="Nat. Ecol. Evol.">
        <title>Shark genomes provide insights into elasmobranch evolution and the origin of vertebrates.</title>
        <authorList>
            <person name="Hara Y"/>
            <person name="Yamaguchi K"/>
            <person name="Onimaru K"/>
            <person name="Kadota M"/>
            <person name="Koyanagi M"/>
            <person name="Keeley SD"/>
            <person name="Tatsumi K"/>
            <person name="Tanaka K"/>
            <person name="Motone F"/>
            <person name="Kageyama Y"/>
            <person name="Nozu R"/>
            <person name="Adachi N"/>
            <person name="Nishimura O"/>
            <person name="Nakagawa R"/>
            <person name="Tanegashima C"/>
            <person name="Kiyatake I"/>
            <person name="Matsumoto R"/>
            <person name="Murakumo K"/>
            <person name="Nishida K"/>
            <person name="Terakita A"/>
            <person name="Kuratani S"/>
            <person name="Sato K"/>
            <person name="Hyodo S Kuraku.S."/>
        </authorList>
    </citation>
    <scope>NUCLEOTIDE SEQUENCE [LARGE SCALE GENOMIC DNA]</scope>
</reference>
<name>A0A401U1J7_CHIPU</name>
<dbReference type="Pfam" id="PF03767">
    <property type="entry name" value="Acid_phosphat_B"/>
    <property type="match status" value="1"/>
</dbReference>
<comment type="caution">
    <text evidence="1">The sequence shown here is derived from an EMBL/GenBank/DDBJ whole genome shotgun (WGS) entry which is preliminary data.</text>
</comment>
<evidence type="ECO:0008006" key="3">
    <source>
        <dbReference type="Google" id="ProtNLM"/>
    </source>
</evidence>
<sequence length="176" mass="19451">IVLDIDETSLLNWPRIYQDDYAYIPSVPGGHCDFVQVGDPCGDLDWQQSARAAAIGPTLALYKLARCIEQAASCTKVDVFFVTGRREQAHNDEMASVWTLRNLQLAGFDGIARDHLYMRDPASTGSVSIHKTAARTEIEDKLGFVIIANVGDQNSDLVGGHAEMTFKVPNPFYFID</sequence>
<feature type="non-terminal residue" evidence="1">
    <location>
        <position position="1"/>
    </location>
</feature>
<proteinExistence type="predicted"/>
<dbReference type="InterPro" id="IPR023214">
    <property type="entry name" value="HAD_sf"/>
</dbReference>
<dbReference type="InterPro" id="IPR005519">
    <property type="entry name" value="Acid_phosphat_B-like"/>
</dbReference>
<accession>A0A401U1J7</accession>
<evidence type="ECO:0000313" key="2">
    <source>
        <dbReference type="Proteomes" id="UP000287033"/>
    </source>
</evidence>
<organism evidence="1 2">
    <name type="scientific">Chiloscyllium punctatum</name>
    <name type="common">Brownbanded bambooshark</name>
    <name type="synonym">Hemiscyllium punctatum</name>
    <dbReference type="NCBI Taxonomy" id="137246"/>
    <lineage>
        <taxon>Eukaryota</taxon>
        <taxon>Metazoa</taxon>
        <taxon>Chordata</taxon>
        <taxon>Craniata</taxon>
        <taxon>Vertebrata</taxon>
        <taxon>Chondrichthyes</taxon>
        <taxon>Elasmobranchii</taxon>
        <taxon>Galeomorphii</taxon>
        <taxon>Galeoidea</taxon>
        <taxon>Orectolobiformes</taxon>
        <taxon>Hemiscylliidae</taxon>
        <taxon>Chiloscyllium</taxon>
    </lineage>
</organism>
<gene>
    <name evidence="1" type="ORF">chiPu_0033076</name>
</gene>
<evidence type="ECO:0000313" key="1">
    <source>
        <dbReference type="EMBL" id="GCC48784.1"/>
    </source>
</evidence>
<dbReference type="PANTHER" id="PTHR31284">
    <property type="entry name" value="ACID PHOSPHATASE-LIKE PROTEIN"/>
    <property type="match status" value="1"/>
</dbReference>
<dbReference type="Proteomes" id="UP000287033">
    <property type="component" value="Unassembled WGS sequence"/>
</dbReference>
<dbReference type="STRING" id="137246.A0A401U1J7"/>
<keyword evidence="2" id="KW-1185">Reference proteome</keyword>
<protein>
    <recommendedName>
        <fullName evidence="3">Acid phosphatase</fullName>
    </recommendedName>
</protein>
<dbReference type="PANTHER" id="PTHR31284:SF10">
    <property type="entry name" value="ACID PHOSPHATASE-LIKE PROTEIN"/>
    <property type="match status" value="1"/>
</dbReference>
<dbReference type="EMBL" id="BEZZ01253802">
    <property type="protein sequence ID" value="GCC48784.1"/>
    <property type="molecule type" value="Genomic_DNA"/>
</dbReference>
<dbReference type="OrthoDB" id="59415at2759"/>
<dbReference type="AlphaFoldDB" id="A0A401U1J7"/>
<dbReference type="Gene3D" id="3.40.50.1000">
    <property type="entry name" value="HAD superfamily/HAD-like"/>
    <property type="match status" value="1"/>
</dbReference>